<sequence length="549" mass="60447">MKMGKINSRFRPLLAGAAFSLLLASGGIAPAFAATPADTLVQAWAIDDTITLDPAESFELSPAEFLGNGYDMLVRLDIDDTTKVKGGVAESWTISDDGLTYTFKLKPGIKFASGNPITAEDVAWSFERVVKLDKSPAFILTQFGLTGDNVTEKAKAADENTFVLTVDKAYAPSFVLNCLTATVGAVLDKKLVMEHAQATTPSDDYKYDTDFGYAWMKTNYAGSGPFKIRDWRANEIVVLERNDNYYGEKPALARVIYRHVKESATQRLMLEAGDVDVARNLEPGDLEAVEKNADLTTTNAPKGTVYYISLNQKNENLAKPEVREAFKYLVDYDAIGATLIKGIGEIHQTYQVKGVLGALDSNPYKFDVAKAKELLEKAGLKDGFSVTFDVRNGQPVTGIAESFQQTAGQAGVKIEIIPGDGKQTLTKYRARNHDMYIGQWGMDYWDPNTNADAFTSNPDNSDDAAVKSLAWRNAWDIPELTKQVQAALLERDTDKRADMYKKLQQEALDTSPFVMLFQQIEVAGVRGNVKNYKLGPSFDSNFLAPVTKE</sequence>
<dbReference type="GO" id="GO:0043190">
    <property type="term" value="C:ATP-binding cassette (ABC) transporter complex"/>
    <property type="evidence" value="ECO:0007669"/>
    <property type="project" value="InterPro"/>
</dbReference>
<dbReference type="Gene3D" id="3.10.105.10">
    <property type="entry name" value="Dipeptide-binding Protein, Domain 3"/>
    <property type="match status" value="1"/>
</dbReference>
<dbReference type="AlphaFoldDB" id="A0A316C5J6"/>
<accession>A0A316C5J6</accession>
<dbReference type="Proteomes" id="UP000245396">
    <property type="component" value="Unassembled WGS sequence"/>
</dbReference>
<name>A0A316C5J6_PSESE</name>
<dbReference type="InterPro" id="IPR030678">
    <property type="entry name" value="Peptide/Ni-bd"/>
</dbReference>
<dbReference type="SUPFAM" id="SSF53850">
    <property type="entry name" value="Periplasmic binding protein-like II"/>
    <property type="match status" value="1"/>
</dbReference>
<dbReference type="PANTHER" id="PTHR30290:SF34">
    <property type="entry name" value="ABC TRANSPORTER, PERIPLASMIC OLIGO-PEPTIDE BINDING PROTEIN, PUTATIVE-RELATED"/>
    <property type="match status" value="1"/>
</dbReference>
<feature type="signal peptide" evidence="3">
    <location>
        <begin position="1"/>
        <end position="33"/>
    </location>
</feature>
<gene>
    <name evidence="5" type="ORF">C7441_104207</name>
</gene>
<dbReference type="InterPro" id="IPR039424">
    <property type="entry name" value="SBP_5"/>
</dbReference>
<evidence type="ECO:0000313" key="5">
    <source>
        <dbReference type="EMBL" id="PWJ84939.1"/>
    </source>
</evidence>
<evidence type="ECO:0000259" key="4">
    <source>
        <dbReference type="Pfam" id="PF00496"/>
    </source>
</evidence>
<dbReference type="Pfam" id="PF00496">
    <property type="entry name" value="SBP_bac_5"/>
    <property type="match status" value="1"/>
</dbReference>
<reference evidence="5 6" key="1">
    <citation type="submission" date="2018-05" db="EMBL/GenBank/DDBJ databases">
        <title>Genomic Encyclopedia of Type Strains, Phase IV (KMG-IV): sequencing the most valuable type-strain genomes for metagenomic binning, comparative biology and taxonomic classification.</title>
        <authorList>
            <person name="Goeker M."/>
        </authorList>
    </citation>
    <scope>NUCLEOTIDE SEQUENCE [LARGE SCALE GENOMIC DNA]</scope>
    <source>
        <strain evidence="5 6">DSM 6986</strain>
    </source>
</reference>
<organism evidence="5 6">
    <name type="scientific">Pseudaminobacter salicylatoxidans</name>
    <dbReference type="NCBI Taxonomy" id="93369"/>
    <lineage>
        <taxon>Bacteria</taxon>
        <taxon>Pseudomonadati</taxon>
        <taxon>Pseudomonadota</taxon>
        <taxon>Alphaproteobacteria</taxon>
        <taxon>Hyphomicrobiales</taxon>
        <taxon>Phyllobacteriaceae</taxon>
        <taxon>Pseudaminobacter</taxon>
    </lineage>
</organism>
<comment type="subcellular location">
    <subcellularLocation>
        <location evidence="1">Periplasm</location>
    </subcellularLocation>
</comment>
<dbReference type="EMBL" id="QGGG01000004">
    <property type="protein sequence ID" value="PWJ84939.1"/>
    <property type="molecule type" value="Genomic_DNA"/>
</dbReference>
<comment type="caution">
    <text evidence="5">The sequence shown here is derived from an EMBL/GenBank/DDBJ whole genome shotgun (WGS) entry which is preliminary data.</text>
</comment>
<dbReference type="GO" id="GO:0015833">
    <property type="term" value="P:peptide transport"/>
    <property type="evidence" value="ECO:0007669"/>
    <property type="project" value="TreeGrafter"/>
</dbReference>
<protein>
    <submittedName>
        <fullName evidence="5">Peptide/nickel transport system substrate-binding protein</fullName>
    </submittedName>
</protein>
<feature type="chain" id="PRO_5016332598" evidence="3">
    <location>
        <begin position="34"/>
        <end position="549"/>
    </location>
</feature>
<dbReference type="CDD" id="cd08512">
    <property type="entry name" value="PBP2_NikA_DppA_OppA_like_7"/>
    <property type="match status" value="1"/>
</dbReference>
<proteinExistence type="inferred from homology"/>
<dbReference type="PANTHER" id="PTHR30290">
    <property type="entry name" value="PERIPLASMIC BINDING COMPONENT OF ABC TRANSPORTER"/>
    <property type="match status" value="1"/>
</dbReference>
<evidence type="ECO:0000256" key="3">
    <source>
        <dbReference type="SAM" id="SignalP"/>
    </source>
</evidence>
<dbReference type="InterPro" id="IPR000914">
    <property type="entry name" value="SBP_5_dom"/>
</dbReference>
<dbReference type="Gene3D" id="3.40.190.10">
    <property type="entry name" value="Periplasmic binding protein-like II"/>
    <property type="match status" value="1"/>
</dbReference>
<dbReference type="GO" id="GO:0030288">
    <property type="term" value="C:outer membrane-bounded periplasmic space"/>
    <property type="evidence" value="ECO:0007669"/>
    <property type="project" value="UniProtKB-ARBA"/>
</dbReference>
<keyword evidence="3" id="KW-0732">Signal</keyword>
<evidence type="ECO:0000313" key="6">
    <source>
        <dbReference type="Proteomes" id="UP000245396"/>
    </source>
</evidence>
<keyword evidence="6" id="KW-1185">Reference proteome</keyword>
<dbReference type="GO" id="GO:1904680">
    <property type="term" value="F:peptide transmembrane transporter activity"/>
    <property type="evidence" value="ECO:0007669"/>
    <property type="project" value="TreeGrafter"/>
</dbReference>
<dbReference type="STRING" id="1192868.GCA_000304395_02781"/>
<comment type="similarity">
    <text evidence="2">Belongs to the bacterial solute-binding protein 5 family.</text>
</comment>
<dbReference type="PIRSF" id="PIRSF002741">
    <property type="entry name" value="MppA"/>
    <property type="match status" value="1"/>
</dbReference>
<dbReference type="Gene3D" id="3.90.76.10">
    <property type="entry name" value="Dipeptide-binding Protein, Domain 1"/>
    <property type="match status" value="1"/>
</dbReference>
<evidence type="ECO:0000256" key="2">
    <source>
        <dbReference type="ARBA" id="ARBA00005695"/>
    </source>
</evidence>
<feature type="domain" description="Solute-binding protein family 5" evidence="4">
    <location>
        <begin position="83"/>
        <end position="461"/>
    </location>
</feature>
<dbReference type="RefSeq" id="WP_170125039.1">
    <property type="nucleotide sequence ID" value="NZ_QGGG01000004.1"/>
</dbReference>
<evidence type="ECO:0000256" key="1">
    <source>
        <dbReference type="ARBA" id="ARBA00004418"/>
    </source>
</evidence>